<dbReference type="STRING" id="576117.SAMN04488138_13015"/>
<dbReference type="Gene3D" id="3.10.180.10">
    <property type="entry name" value="2,3-Dihydroxybiphenyl 1,2-Dioxygenase, domain 1"/>
    <property type="match status" value="1"/>
</dbReference>
<dbReference type="GO" id="GO:0004493">
    <property type="term" value="F:methylmalonyl-CoA epimerase activity"/>
    <property type="evidence" value="ECO:0007669"/>
    <property type="project" value="TreeGrafter"/>
</dbReference>
<dbReference type="SUPFAM" id="SSF54593">
    <property type="entry name" value="Glyoxalase/Bleomycin resistance protein/Dihydroxybiphenyl dioxygenase"/>
    <property type="match status" value="1"/>
</dbReference>
<evidence type="ECO:0000313" key="3">
    <source>
        <dbReference type="EMBL" id="SFK10236.1"/>
    </source>
</evidence>
<dbReference type="CDD" id="cd06587">
    <property type="entry name" value="VOC"/>
    <property type="match status" value="1"/>
</dbReference>
<accession>A0A1I3WUT1</accession>
<sequence>MTRTMKMTAPMEMGLTVRDLPKMLAFYQQAFGLTIVADVTVPAEKADVAALSRGAYRVVRLQTSWGERIKLLAPEIAPAARPALSEHILDRHEAMYLTFIVDDLRGVVAKVVAAGGILMTGDEPVEVRPGTFLAFLRDPEGHIVEIVEYADITEYRADLAEVSA</sequence>
<dbReference type="Proteomes" id="UP000183299">
    <property type="component" value="Unassembled WGS sequence"/>
</dbReference>
<keyword evidence="3" id="KW-0560">Oxidoreductase</keyword>
<dbReference type="PROSITE" id="PS51819">
    <property type="entry name" value="VOC"/>
    <property type="match status" value="1"/>
</dbReference>
<keyword evidence="4" id="KW-1185">Reference proteome</keyword>
<gene>
    <name evidence="3" type="ORF">SAMN04488138_13015</name>
</gene>
<dbReference type="GeneID" id="98666835"/>
<dbReference type="InterPro" id="IPR029068">
    <property type="entry name" value="Glyas_Bleomycin-R_OHBP_Dase"/>
</dbReference>
<reference evidence="3 4" key="1">
    <citation type="submission" date="2016-10" db="EMBL/GenBank/DDBJ databases">
        <authorList>
            <person name="de Groot N.N."/>
        </authorList>
    </citation>
    <scope>NUCLEOTIDE SEQUENCE [LARGE SCALE GENOMIC DNA]</scope>
    <source>
        <strain evidence="3 4">CGMCC 1.8891</strain>
    </source>
</reference>
<feature type="domain" description="VOC" evidence="2">
    <location>
        <begin position="9"/>
        <end position="149"/>
    </location>
</feature>
<dbReference type="AlphaFoldDB" id="A0A1I3WUT1"/>
<dbReference type="PANTHER" id="PTHR43048">
    <property type="entry name" value="METHYLMALONYL-COA EPIMERASE"/>
    <property type="match status" value="1"/>
</dbReference>
<dbReference type="GO" id="GO:0046872">
    <property type="term" value="F:metal ion binding"/>
    <property type="evidence" value="ECO:0007669"/>
    <property type="project" value="UniProtKB-KW"/>
</dbReference>
<dbReference type="GO" id="GO:0046491">
    <property type="term" value="P:L-methylmalonyl-CoA metabolic process"/>
    <property type="evidence" value="ECO:0007669"/>
    <property type="project" value="TreeGrafter"/>
</dbReference>
<evidence type="ECO:0000313" key="4">
    <source>
        <dbReference type="Proteomes" id="UP000183299"/>
    </source>
</evidence>
<dbReference type="GO" id="GO:0051213">
    <property type="term" value="F:dioxygenase activity"/>
    <property type="evidence" value="ECO:0007669"/>
    <property type="project" value="UniProtKB-KW"/>
</dbReference>
<proteinExistence type="predicted"/>
<dbReference type="InterPro" id="IPR051785">
    <property type="entry name" value="MMCE/EMCE_epimerase"/>
</dbReference>
<keyword evidence="1" id="KW-0479">Metal-binding</keyword>
<dbReference type="InterPro" id="IPR004360">
    <property type="entry name" value="Glyas_Fos-R_dOase_dom"/>
</dbReference>
<dbReference type="RefSeq" id="WP_074914588.1">
    <property type="nucleotide sequence ID" value="NZ_FORY01000030.1"/>
</dbReference>
<evidence type="ECO:0000259" key="2">
    <source>
        <dbReference type="PROSITE" id="PS51819"/>
    </source>
</evidence>
<dbReference type="EMBL" id="FORY01000030">
    <property type="protein sequence ID" value="SFK10236.1"/>
    <property type="molecule type" value="Genomic_DNA"/>
</dbReference>
<evidence type="ECO:0000256" key="1">
    <source>
        <dbReference type="ARBA" id="ARBA00022723"/>
    </source>
</evidence>
<organism evidence="3 4">
    <name type="scientific">Celeribacter halophilus</name>
    <dbReference type="NCBI Taxonomy" id="576117"/>
    <lineage>
        <taxon>Bacteria</taxon>
        <taxon>Pseudomonadati</taxon>
        <taxon>Pseudomonadota</taxon>
        <taxon>Alphaproteobacteria</taxon>
        <taxon>Rhodobacterales</taxon>
        <taxon>Roseobacteraceae</taxon>
        <taxon>Celeribacter</taxon>
    </lineage>
</organism>
<dbReference type="Pfam" id="PF00903">
    <property type="entry name" value="Glyoxalase"/>
    <property type="match status" value="1"/>
</dbReference>
<name>A0A1I3WUT1_9RHOB</name>
<dbReference type="PANTHER" id="PTHR43048:SF3">
    <property type="entry name" value="METHYLMALONYL-COA EPIMERASE, MITOCHONDRIAL"/>
    <property type="match status" value="1"/>
</dbReference>
<dbReference type="InterPro" id="IPR037523">
    <property type="entry name" value="VOC_core"/>
</dbReference>
<keyword evidence="3" id="KW-0223">Dioxygenase</keyword>
<protein>
    <submittedName>
        <fullName evidence="3">Catechol 2,3-dioxygenase</fullName>
    </submittedName>
</protein>